<evidence type="ECO:0000256" key="1">
    <source>
        <dbReference type="SAM" id="Phobius"/>
    </source>
</evidence>
<proteinExistence type="predicted"/>
<dbReference type="OrthoDB" id="5648607at2"/>
<keyword evidence="1" id="KW-1133">Transmembrane helix</keyword>
<dbReference type="RefSeq" id="WP_133141180.1">
    <property type="nucleotide sequence ID" value="NZ_CAAAII010000007.1"/>
</dbReference>
<dbReference type="PATRIC" id="fig|452.5.peg.2184"/>
<feature type="transmembrane region" description="Helical" evidence="1">
    <location>
        <begin position="263"/>
        <end position="287"/>
    </location>
</feature>
<reference evidence="2 3" key="1">
    <citation type="submission" date="2015-11" db="EMBL/GenBank/DDBJ databases">
        <title>Genomic analysis of 38 Legionella species identifies large and diverse effector repertoires.</title>
        <authorList>
            <person name="Burstein D."/>
            <person name="Amaro F."/>
            <person name="Zusman T."/>
            <person name="Lifshitz Z."/>
            <person name="Cohen O."/>
            <person name="Gilbert J.A."/>
            <person name="Pupko T."/>
            <person name="Shuman H.A."/>
            <person name="Segal G."/>
        </authorList>
    </citation>
    <scope>NUCLEOTIDE SEQUENCE [LARGE SCALE GENOMIC DNA]</scope>
    <source>
        <strain evidence="2 3">Mt.St.Helens-9</strain>
    </source>
</reference>
<protein>
    <submittedName>
        <fullName evidence="2">Uncharacterized protein</fullName>
    </submittedName>
</protein>
<keyword evidence="1" id="KW-0472">Membrane</keyword>
<dbReference type="EMBL" id="LNYX01000030">
    <property type="protein sequence ID" value="KTD62132.1"/>
    <property type="molecule type" value="Genomic_DNA"/>
</dbReference>
<feature type="transmembrane region" description="Helical" evidence="1">
    <location>
        <begin position="22"/>
        <end position="40"/>
    </location>
</feature>
<organism evidence="2 3">
    <name type="scientific">Legionella spiritensis</name>
    <dbReference type="NCBI Taxonomy" id="452"/>
    <lineage>
        <taxon>Bacteria</taxon>
        <taxon>Pseudomonadati</taxon>
        <taxon>Pseudomonadota</taxon>
        <taxon>Gammaproteobacteria</taxon>
        <taxon>Legionellales</taxon>
        <taxon>Legionellaceae</taxon>
        <taxon>Legionella</taxon>
    </lineage>
</organism>
<comment type="caution">
    <text evidence="2">The sequence shown here is derived from an EMBL/GenBank/DDBJ whole genome shotgun (WGS) entry which is preliminary data.</text>
</comment>
<keyword evidence="3" id="KW-1185">Reference proteome</keyword>
<dbReference type="AlphaFoldDB" id="A0A0W0YZ18"/>
<accession>A0A0W0YZ18</accession>
<evidence type="ECO:0000313" key="3">
    <source>
        <dbReference type="Proteomes" id="UP000054877"/>
    </source>
</evidence>
<dbReference type="Proteomes" id="UP000054877">
    <property type="component" value="Unassembled WGS sequence"/>
</dbReference>
<evidence type="ECO:0000313" key="2">
    <source>
        <dbReference type="EMBL" id="KTD62132.1"/>
    </source>
</evidence>
<name>A0A0W0YZ18_LEGSP</name>
<keyword evidence="1" id="KW-0812">Transmembrane</keyword>
<gene>
    <name evidence="2" type="ORF">Lspi_1982</name>
</gene>
<sequence length="350" mass="38358">MFNWQYNDFLAEREIVLFTKKIASLILSSVVLTISSLIYFRSSTEDMDESSLETLLWLSVLSLLAGANEALEVYDHLKVETNSSASPPHGDVQQHVIAPSYSFSKAAVAGITSPMLVACSYAHILQGVALSKALYGEDGIYSTVLSTTLMLPALVKFSVISLPHAYHALMGSRESFSLRVTNNKVSKAAGISLPPLKWWVMLGVMTALHIPEGRLIASPIEHPLLNRLAKYGFALAESIPHINQLEQVPHNLNELRRVPKAQLAIYFIVGCVSGLIHSSQTILAVFANQENMLEFISPAFEFLVGFLESQQHLVPAINRFGLFGRSKSNQDETGETMAADNIITMGIGRG</sequence>